<dbReference type="InterPro" id="IPR028098">
    <property type="entry name" value="Glyco_trans_4-like_N"/>
</dbReference>
<proteinExistence type="predicted"/>
<protein>
    <submittedName>
        <fullName evidence="2">Glycosyltransferase involved in cell wall biosynthesis</fullName>
    </submittedName>
</protein>
<name>A0A4R2CGC2_SHIGR</name>
<dbReference type="EMBL" id="SLVX01000016">
    <property type="protein sequence ID" value="TCN39928.1"/>
    <property type="molecule type" value="Genomic_DNA"/>
</dbReference>
<dbReference type="PANTHER" id="PTHR45947">
    <property type="entry name" value="SULFOQUINOVOSYL TRANSFERASE SQD2"/>
    <property type="match status" value="1"/>
</dbReference>
<sequence>MRIAHFSPLDGTRGGISTVVSNYRGSELAREFEMTFVQTHADGSRAKKLAVAGRALLQAVGLAVRRPPDMIHVHVGDFPSLYRKAAVIVPLLMRRTKSILHFHGANFLAEYAELPPGRRRFVQWFLRQFDVVLCLSESWRRDLSTEFGLSEAVVLPNAVSIPGLRAQGRISPDMPLELLFMGLIGERKGVFDLLDAMETACRRGVEIRLAIGGNGDVERLKARLAASPALAARVRYLGWIEGEERERAFLSAHAYVLPSRAEGMPMSVLEAMSYGLPIVSCPVGGIPELVDDRSAILVQPGDKERLADAICQLATDETSRQARAQAAADRVRTHFDLHGHNARLASVYRALHSR</sequence>
<comment type="caution">
    <text evidence="2">The sequence shown here is derived from an EMBL/GenBank/DDBJ whole genome shotgun (WGS) entry which is preliminary data.</text>
</comment>
<dbReference type="CDD" id="cd03801">
    <property type="entry name" value="GT4_PimA-like"/>
    <property type="match status" value="1"/>
</dbReference>
<dbReference type="PANTHER" id="PTHR45947:SF3">
    <property type="entry name" value="SULFOQUINOVOSYL TRANSFERASE SQD2"/>
    <property type="match status" value="1"/>
</dbReference>
<dbReference type="Pfam" id="PF13692">
    <property type="entry name" value="Glyco_trans_1_4"/>
    <property type="match status" value="1"/>
</dbReference>
<dbReference type="Gene3D" id="3.40.50.2000">
    <property type="entry name" value="Glycogen Phosphorylase B"/>
    <property type="match status" value="2"/>
</dbReference>
<reference evidence="2 3" key="1">
    <citation type="submission" date="2019-03" db="EMBL/GenBank/DDBJ databases">
        <title>Genomic Encyclopedia of Type Strains, Phase IV (KMG-IV): sequencing the most valuable type-strain genomes for metagenomic binning, comparative biology and taxonomic classification.</title>
        <authorList>
            <person name="Goeker M."/>
        </authorList>
    </citation>
    <scope>NUCLEOTIDE SEQUENCE [LARGE SCALE GENOMIC DNA]</scope>
    <source>
        <strain evidence="2 3">DSM 18401</strain>
    </source>
</reference>
<evidence type="ECO:0000313" key="3">
    <source>
        <dbReference type="Proteomes" id="UP000295351"/>
    </source>
</evidence>
<dbReference type="AlphaFoldDB" id="A0A4R2CGC2"/>
<gene>
    <name evidence="2" type="ORF">EV665_11610</name>
</gene>
<dbReference type="SUPFAM" id="SSF53756">
    <property type="entry name" value="UDP-Glycosyltransferase/glycogen phosphorylase"/>
    <property type="match status" value="1"/>
</dbReference>
<dbReference type="GO" id="GO:0016757">
    <property type="term" value="F:glycosyltransferase activity"/>
    <property type="evidence" value="ECO:0007669"/>
    <property type="project" value="TreeGrafter"/>
</dbReference>
<accession>A0A4R2CGC2</accession>
<dbReference type="InterPro" id="IPR050194">
    <property type="entry name" value="Glycosyltransferase_grp1"/>
</dbReference>
<keyword evidence="3" id="KW-1185">Reference proteome</keyword>
<evidence type="ECO:0000313" key="2">
    <source>
        <dbReference type="EMBL" id="TCN39928.1"/>
    </source>
</evidence>
<keyword evidence="2" id="KW-0808">Transferase</keyword>
<feature type="domain" description="Glycosyltransferase subfamily 4-like N-terminal" evidence="1">
    <location>
        <begin position="47"/>
        <end position="160"/>
    </location>
</feature>
<evidence type="ECO:0000259" key="1">
    <source>
        <dbReference type="Pfam" id="PF13439"/>
    </source>
</evidence>
<dbReference type="Pfam" id="PF13439">
    <property type="entry name" value="Glyco_transf_4"/>
    <property type="match status" value="1"/>
</dbReference>
<organism evidence="2 3">
    <name type="scientific">Shinella granuli</name>
    <dbReference type="NCBI Taxonomy" id="323621"/>
    <lineage>
        <taxon>Bacteria</taxon>
        <taxon>Pseudomonadati</taxon>
        <taxon>Pseudomonadota</taxon>
        <taxon>Alphaproteobacteria</taxon>
        <taxon>Hyphomicrobiales</taxon>
        <taxon>Rhizobiaceae</taxon>
        <taxon>Shinella</taxon>
    </lineage>
</organism>
<dbReference type="Proteomes" id="UP000295351">
    <property type="component" value="Unassembled WGS sequence"/>
</dbReference>
<dbReference type="RefSeq" id="WP_162853125.1">
    <property type="nucleotide sequence ID" value="NZ_BAABEI010000002.1"/>
</dbReference>